<accession>A0AAN9CBI3</accession>
<reference evidence="1 2" key="1">
    <citation type="submission" date="2024-02" db="EMBL/GenBank/DDBJ databases">
        <title>Chromosome-level genome assembly of the Eurasian Minnow (Phoxinus phoxinus).</title>
        <authorList>
            <person name="Oriowo T.O."/>
            <person name="Martin S."/>
            <person name="Stange M."/>
            <person name="Chrysostomakis Y."/>
            <person name="Brown T."/>
            <person name="Winkler S."/>
            <person name="Kukowka S."/>
            <person name="Myers E.W."/>
            <person name="Bohne A."/>
        </authorList>
    </citation>
    <scope>NUCLEOTIDE SEQUENCE [LARGE SCALE GENOMIC DNA]</scope>
    <source>
        <strain evidence="1">ZFMK-TIS-60720</strain>
        <tissue evidence="1">Whole Organism</tissue>
    </source>
</reference>
<dbReference type="InterPro" id="IPR036388">
    <property type="entry name" value="WH-like_DNA-bd_sf"/>
</dbReference>
<protein>
    <recommendedName>
        <fullName evidence="3">Transposase Tc1-like domain-containing protein</fullName>
    </recommendedName>
</protein>
<dbReference type="Pfam" id="PF13384">
    <property type="entry name" value="HTH_23"/>
    <property type="match status" value="1"/>
</dbReference>
<dbReference type="InterPro" id="IPR009057">
    <property type="entry name" value="Homeodomain-like_sf"/>
</dbReference>
<name>A0AAN9CBI3_9TELE</name>
<dbReference type="AlphaFoldDB" id="A0AAN9CBI3"/>
<evidence type="ECO:0000313" key="2">
    <source>
        <dbReference type="Proteomes" id="UP001364617"/>
    </source>
</evidence>
<proteinExistence type="predicted"/>
<dbReference type="Gene3D" id="1.10.10.10">
    <property type="entry name" value="Winged helix-like DNA-binding domain superfamily/Winged helix DNA-binding domain"/>
    <property type="match status" value="1"/>
</dbReference>
<dbReference type="SUPFAM" id="SSF46689">
    <property type="entry name" value="Homeodomain-like"/>
    <property type="match status" value="1"/>
</dbReference>
<dbReference type="Proteomes" id="UP001364617">
    <property type="component" value="Unassembled WGS sequence"/>
</dbReference>
<comment type="caution">
    <text evidence="1">The sequence shown here is derived from an EMBL/GenBank/DDBJ whole genome shotgun (WGS) entry which is preliminary data.</text>
</comment>
<keyword evidence="2" id="KW-1185">Reference proteome</keyword>
<organism evidence="1 2">
    <name type="scientific">Phoxinus phoxinus</name>
    <name type="common">Eurasian minnow</name>
    <dbReference type="NCBI Taxonomy" id="58324"/>
    <lineage>
        <taxon>Eukaryota</taxon>
        <taxon>Metazoa</taxon>
        <taxon>Chordata</taxon>
        <taxon>Craniata</taxon>
        <taxon>Vertebrata</taxon>
        <taxon>Euteleostomi</taxon>
        <taxon>Actinopterygii</taxon>
        <taxon>Neopterygii</taxon>
        <taxon>Teleostei</taxon>
        <taxon>Ostariophysi</taxon>
        <taxon>Cypriniformes</taxon>
        <taxon>Leuciscidae</taxon>
        <taxon>Phoxininae</taxon>
        <taxon>Phoxinus</taxon>
    </lineage>
</organism>
<dbReference type="EMBL" id="JAYKXH010000021">
    <property type="protein sequence ID" value="KAK7130106.1"/>
    <property type="molecule type" value="Genomic_DNA"/>
</dbReference>
<evidence type="ECO:0008006" key="3">
    <source>
        <dbReference type="Google" id="ProtNLM"/>
    </source>
</evidence>
<gene>
    <name evidence="1" type="ORF">R3I93_019669</name>
</gene>
<evidence type="ECO:0000313" key="1">
    <source>
        <dbReference type="EMBL" id="KAK7130106.1"/>
    </source>
</evidence>
<sequence length="167" mass="18753">MGKNKDLSDFEKGQIVMARRLGTSITETAKLVDCSRSAVVKIYQQWSEEGQTTNRRQGVGRPRLIDARGQLRLTHLVRDNRKNTVAQVTQTYNDGNVKNVSQYTVHRTLLRMGLRRSIRCASTSRPTALEGCGGPTGDSCSEDVETQRTQMACDVMEHPEVNNERNN</sequence>